<keyword evidence="4" id="KW-0325">Glycoprotein</keyword>
<dbReference type="SMART" id="SM00758">
    <property type="entry name" value="PA14"/>
    <property type="match status" value="1"/>
</dbReference>
<dbReference type="InterPro" id="IPR018871">
    <property type="entry name" value="GLEYA_adhesin_domain"/>
</dbReference>
<feature type="compositionally biased region" description="Low complexity" evidence="5">
    <location>
        <begin position="305"/>
        <end position="394"/>
    </location>
</feature>
<evidence type="ECO:0000256" key="2">
    <source>
        <dbReference type="ARBA" id="ARBA00022512"/>
    </source>
</evidence>
<dbReference type="Pfam" id="PF10528">
    <property type="entry name" value="GLEYA"/>
    <property type="match status" value="1"/>
</dbReference>
<gene>
    <name evidence="8" type="ORF">CAAN4_H08636</name>
</gene>
<feature type="region of interest" description="Disordered" evidence="5">
    <location>
        <begin position="543"/>
        <end position="564"/>
    </location>
</feature>
<organism evidence="8 9">
    <name type="scientific">[Candida] anglica</name>
    <dbReference type="NCBI Taxonomy" id="148631"/>
    <lineage>
        <taxon>Eukaryota</taxon>
        <taxon>Fungi</taxon>
        <taxon>Dikarya</taxon>
        <taxon>Ascomycota</taxon>
        <taxon>Saccharomycotina</taxon>
        <taxon>Pichiomycetes</taxon>
        <taxon>Debaryomycetaceae</taxon>
        <taxon>Kurtzmaniella</taxon>
    </lineage>
</organism>
<evidence type="ECO:0000256" key="1">
    <source>
        <dbReference type="ARBA" id="ARBA00004191"/>
    </source>
</evidence>
<sequence>MKVLNTGVLLSGLIGTSVAAKINGCYPGGDIPKKSGFRAVAYPYVLYDLITSAEVEFVGGGYKNQSSIASIDVVPSININWEKPGDPFTMGIAYGKLYGGPNITMSNFTVELQGYYYAKESGSYTFALQQIDDTAAVFIGAGTAFDCCKDTPSGNSTDFQIFATKPSDGDPADNSKTVEMFADTYYPVRIIYVNIISQAVFNIQVTSPDGVTGPLDGSIYVIDEPLDTPDCPAFPIITTTLPWTGSDTVTSTITPSGAHDTTTVEVLTPFPTITITTLWTGSETVTSTVIGSDTVTVEILTPEFTSSSIESSTSESSSVESSSVEPSSVEPSSIEPSSVESSSVESSSVESSSVEPSSIEPSSVEPSSVESSSVESSSVESSSVESSSVDPTSSDNYSIVTKNETTVITVTSCSDNKCTEVPSTITKSETTVLTITSCSDDKCEVTTCTGDKCTAPLETATTTEVETTVITVTSCSEDSFTVVPLTTGKTVITRTSDSSTTVITTFCPLPTPEIESKSTVYVTRTVCSEGSCSEVIDTTATQHGSDIPVTDTTTSASSDTSASPAVLPSVLPNENSIGKLEFSLSTLIAALLAVISI</sequence>
<dbReference type="Gene3D" id="2.60.120.1560">
    <property type="match status" value="1"/>
</dbReference>
<evidence type="ECO:0000313" key="8">
    <source>
        <dbReference type="EMBL" id="CAK7920971.1"/>
    </source>
</evidence>
<proteinExistence type="predicted"/>
<accession>A0ABP0EKF0</accession>
<comment type="subcellular location">
    <subcellularLocation>
        <location evidence="1">Secreted</location>
        <location evidence="1">Cell wall</location>
    </subcellularLocation>
</comment>
<evidence type="ECO:0000256" key="4">
    <source>
        <dbReference type="ARBA" id="ARBA00023180"/>
    </source>
</evidence>
<keyword evidence="2" id="KW-0134">Cell wall</keyword>
<evidence type="ECO:0000256" key="5">
    <source>
        <dbReference type="SAM" id="MobiDB-lite"/>
    </source>
</evidence>
<dbReference type="Proteomes" id="UP001497600">
    <property type="component" value="Chromosome H"/>
</dbReference>
<dbReference type="InterPro" id="IPR037524">
    <property type="entry name" value="PA14/GLEYA"/>
</dbReference>
<dbReference type="EMBL" id="OZ004260">
    <property type="protein sequence ID" value="CAK7920971.1"/>
    <property type="molecule type" value="Genomic_DNA"/>
</dbReference>
<dbReference type="Pfam" id="PF13928">
    <property type="entry name" value="Flocculin_t3"/>
    <property type="match status" value="1"/>
</dbReference>
<reference evidence="8 9" key="1">
    <citation type="submission" date="2024-01" db="EMBL/GenBank/DDBJ databases">
        <authorList>
            <consortium name="Genoscope - CEA"/>
            <person name="William W."/>
        </authorList>
    </citation>
    <scope>NUCLEOTIDE SEQUENCE [LARGE SCALE GENOMIC DNA]</scope>
    <source>
        <strain evidence="8 9">29B2s-10</strain>
    </source>
</reference>
<protein>
    <recommendedName>
        <fullName evidence="7">PA14 domain-containing protein</fullName>
    </recommendedName>
</protein>
<evidence type="ECO:0000256" key="3">
    <source>
        <dbReference type="ARBA" id="ARBA00022729"/>
    </source>
</evidence>
<keyword evidence="2" id="KW-0964">Secreted</keyword>
<dbReference type="InterPro" id="IPR011658">
    <property type="entry name" value="PA14_dom"/>
</dbReference>
<feature type="chain" id="PRO_5045556034" description="PA14 domain-containing protein" evidence="6">
    <location>
        <begin position="20"/>
        <end position="597"/>
    </location>
</feature>
<feature type="domain" description="PA14" evidence="7">
    <location>
        <begin position="52"/>
        <end position="219"/>
    </location>
</feature>
<keyword evidence="3 6" id="KW-0732">Signal</keyword>
<dbReference type="PROSITE" id="PS51820">
    <property type="entry name" value="PA14"/>
    <property type="match status" value="1"/>
</dbReference>
<evidence type="ECO:0000313" key="9">
    <source>
        <dbReference type="Proteomes" id="UP001497600"/>
    </source>
</evidence>
<evidence type="ECO:0000259" key="7">
    <source>
        <dbReference type="PROSITE" id="PS51820"/>
    </source>
</evidence>
<dbReference type="InterPro" id="IPR025928">
    <property type="entry name" value="Flocculin_t3_rpt"/>
</dbReference>
<keyword evidence="9" id="KW-1185">Reference proteome</keyword>
<feature type="signal peptide" evidence="6">
    <location>
        <begin position="1"/>
        <end position="19"/>
    </location>
</feature>
<feature type="region of interest" description="Disordered" evidence="5">
    <location>
        <begin position="305"/>
        <end position="397"/>
    </location>
</feature>
<evidence type="ECO:0000256" key="6">
    <source>
        <dbReference type="SAM" id="SignalP"/>
    </source>
</evidence>
<feature type="compositionally biased region" description="Low complexity" evidence="5">
    <location>
        <begin position="550"/>
        <end position="563"/>
    </location>
</feature>
<name>A0ABP0EKF0_9ASCO</name>